<dbReference type="InterPro" id="IPR011335">
    <property type="entry name" value="Restrct_endonuc-II-like"/>
</dbReference>
<evidence type="ECO:0000259" key="4">
    <source>
        <dbReference type="Pfam" id="PF09126"/>
    </source>
</evidence>
<keyword evidence="1" id="KW-0540">Nuclease</keyword>
<keyword evidence="2 5" id="KW-0255">Endonuclease</keyword>
<proteinExistence type="predicted"/>
<accession>A0ABV6WVP3</accession>
<comment type="caution">
    <text evidence="5">The sequence shown here is derived from an EMBL/GenBank/DDBJ whole genome shotgun (WGS) entry which is preliminary data.</text>
</comment>
<evidence type="ECO:0000256" key="2">
    <source>
        <dbReference type="ARBA" id="ARBA00022759"/>
    </source>
</evidence>
<evidence type="ECO:0000256" key="1">
    <source>
        <dbReference type="ARBA" id="ARBA00022722"/>
    </source>
</evidence>
<dbReference type="InterPro" id="IPR015210">
    <property type="entry name" value="NaeI"/>
</dbReference>
<evidence type="ECO:0000256" key="3">
    <source>
        <dbReference type="ARBA" id="ARBA00022801"/>
    </source>
</evidence>
<organism evidence="5 6">
    <name type="scientific">Streptacidiphilus alkalitolerans</name>
    <dbReference type="NCBI Taxonomy" id="3342712"/>
    <lineage>
        <taxon>Bacteria</taxon>
        <taxon>Bacillati</taxon>
        <taxon>Actinomycetota</taxon>
        <taxon>Actinomycetes</taxon>
        <taxon>Kitasatosporales</taxon>
        <taxon>Streptomycetaceae</taxon>
        <taxon>Streptacidiphilus</taxon>
    </lineage>
</organism>
<reference evidence="5 6" key="1">
    <citation type="submission" date="2024-09" db="EMBL/GenBank/DDBJ databases">
        <authorList>
            <person name="Lee S.D."/>
        </authorList>
    </citation>
    <scope>NUCLEOTIDE SEQUENCE [LARGE SCALE GENOMIC DNA]</scope>
    <source>
        <strain evidence="5 6">N1-3</strain>
    </source>
</reference>
<dbReference type="Proteomes" id="UP001592530">
    <property type="component" value="Unassembled WGS sequence"/>
</dbReference>
<dbReference type="Pfam" id="PF09126">
    <property type="entry name" value="NaeI"/>
    <property type="match status" value="1"/>
</dbReference>
<evidence type="ECO:0000313" key="6">
    <source>
        <dbReference type="Proteomes" id="UP001592530"/>
    </source>
</evidence>
<dbReference type="RefSeq" id="WP_380549351.1">
    <property type="nucleotide sequence ID" value="NZ_JBHEZY010000002.1"/>
</dbReference>
<dbReference type="GO" id="GO:0004519">
    <property type="term" value="F:endonuclease activity"/>
    <property type="evidence" value="ECO:0007669"/>
    <property type="project" value="UniProtKB-KW"/>
</dbReference>
<dbReference type="Gene3D" id="3.40.600.10">
    <property type="entry name" value="DNA mismatch repair MutH/Restriction endonuclease, type II"/>
    <property type="match status" value="1"/>
</dbReference>
<name>A0ABV6WVP3_9ACTN</name>
<sequence>MTLFDLGPSFSADDDPEIELVGRHLLSLDPQGTQFATVLRSTIDQLLDGEHTGRYDWQTLHKTEKTHAGTLVEINLQRKFGFASHADDNTIHMDYLIEGIEVDCKFSQRRYGWMIPPEALGEVCLVVWADDHQGRWGAGLFRADRTELTESAGKTKKGNRDGKFHLTQQHHHLVRWLWQDRPLKENLLLHLDPAVREAIMTAAPGKRDSGQARVNELFRRVHRRQIDREVIRTLGRQHDYMARVREDTKGGGRARTKLRAEGIIILGPYRNHQQIAVQLGGPYPRAGEFVAFRVRRARPEDNDAYQAEIGGAFWVAAAPGEQTTEDAPVLPAAQGTVDG</sequence>
<dbReference type="InterPro" id="IPR036388">
    <property type="entry name" value="WH-like_DNA-bd_sf"/>
</dbReference>
<dbReference type="Gene3D" id="1.10.10.10">
    <property type="entry name" value="Winged helix-like DNA-binding domain superfamily/Winged helix DNA-binding domain"/>
    <property type="match status" value="1"/>
</dbReference>
<dbReference type="EMBL" id="JBHEZY010000002">
    <property type="protein sequence ID" value="MFC1430120.1"/>
    <property type="molecule type" value="Genomic_DNA"/>
</dbReference>
<gene>
    <name evidence="5" type="ORF">ACEZDB_05535</name>
</gene>
<dbReference type="InterPro" id="IPR037057">
    <property type="entry name" value="DNA_rep_MutH/T2_RE_sf"/>
</dbReference>
<protein>
    <submittedName>
        <fullName evidence="5">NaeI family type II restriction endonuclease</fullName>
    </submittedName>
</protein>
<feature type="domain" description="Type II restriction enzyme NaeI" evidence="4">
    <location>
        <begin position="20"/>
        <end position="323"/>
    </location>
</feature>
<dbReference type="CDD" id="cd22338">
    <property type="entry name" value="NaeI-like"/>
    <property type="match status" value="1"/>
</dbReference>
<evidence type="ECO:0000313" key="5">
    <source>
        <dbReference type="EMBL" id="MFC1430120.1"/>
    </source>
</evidence>
<dbReference type="SUPFAM" id="SSF52980">
    <property type="entry name" value="Restriction endonuclease-like"/>
    <property type="match status" value="1"/>
</dbReference>
<keyword evidence="3" id="KW-0378">Hydrolase</keyword>